<dbReference type="EMBL" id="BJYT01000029">
    <property type="protein sequence ID" value="GEO11794.1"/>
    <property type="molecule type" value="Genomic_DNA"/>
</dbReference>
<keyword evidence="2" id="KW-0472">Membrane</keyword>
<evidence type="ECO:0000313" key="3">
    <source>
        <dbReference type="EMBL" id="GEO11794.1"/>
    </source>
</evidence>
<organism evidence="3 4">
    <name type="scientific">Segetibacter aerophilus</name>
    <dbReference type="NCBI Taxonomy" id="670293"/>
    <lineage>
        <taxon>Bacteria</taxon>
        <taxon>Pseudomonadati</taxon>
        <taxon>Bacteroidota</taxon>
        <taxon>Chitinophagia</taxon>
        <taxon>Chitinophagales</taxon>
        <taxon>Chitinophagaceae</taxon>
        <taxon>Segetibacter</taxon>
    </lineage>
</organism>
<protein>
    <submittedName>
        <fullName evidence="3">Uncharacterized protein</fullName>
    </submittedName>
</protein>
<keyword evidence="4" id="KW-1185">Reference proteome</keyword>
<gene>
    <name evidence="3" type="ORF">SAE01_42900</name>
</gene>
<feature type="transmembrane region" description="Helical" evidence="2">
    <location>
        <begin position="211"/>
        <end position="230"/>
    </location>
</feature>
<feature type="coiled-coil region" evidence="1">
    <location>
        <begin position="289"/>
        <end position="326"/>
    </location>
</feature>
<accession>A0A512BIJ9</accession>
<dbReference type="AlphaFoldDB" id="A0A512BIJ9"/>
<keyword evidence="2" id="KW-0812">Transmembrane</keyword>
<comment type="caution">
    <text evidence="3">The sequence shown here is derived from an EMBL/GenBank/DDBJ whole genome shotgun (WGS) entry which is preliminary data.</text>
</comment>
<evidence type="ECO:0000256" key="2">
    <source>
        <dbReference type="SAM" id="Phobius"/>
    </source>
</evidence>
<dbReference type="OrthoDB" id="937423at2"/>
<keyword evidence="1" id="KW-0175">Coiled coil</keyword>
<feature type="transmembrane region" description="Helical" evidence="2">
    <location>
        <begin position="145"/>
        <end position="166"/>
    </location>
</feature>
<evidence type="ECO:0000256" key="1">
    <source>
        <dbReference type="SAM" id="Coils"/>
    </source>
</evidence>
<name>A0A512BIJ9_9BACT</name>
<keyword evidence="2" id="KW-1133">Transmembrane helix</keyword>
<feature type="transmembrane region" description="Helical" evidence="2">
    <location>
        <begin position="172"/>
        <end position="190"/>
    </location>
</feature>
<sequence>MNVSSLKDSVSFTRFFNKKKALDESVPLDTVEPKEQVKEKDQGEKNTIYLDARNIWITNDGLLRDEGVLFGLTSATTMEKVSAIKNYFLERKAEIDAKKNGISGTVNELINERRKIEAELEQLAKAVVAENLETEKKNTYFFRNLLGLAFITGAAIGSFFLIHFFVTPDFGLAASIGVFLFGLFSLVAPLSTWLNPDDTNNKSFGSRSKVALLEIGSPLATTVFVSYIAYEHTQKIGLTIVIGIFLLFLFFFCGKLLLGVYHNLVEDFKQLLAVRKTAKLSRQKGISDNEAIEKKKKTLEEKITTINTLQSEILKLEAECLSLDQQSELKVNLFMSEYNLARNYSANPNI</sequence>
<feature type="transmembrane region" description="Helical" evidence="2">
    <location>
        <begin position="236"/>
        <end position="261"/>
    </location>
</feature>
<reference evidence="3 4" key="1">
    <citation type="submission" date="2019-07" db="EMBL/GenBank/DDBJ databases">
        <title>Whole genome shotgun sequence of Segetibacter aerophilus NBRC 106135.</title>
        <authorList>
            <person name="Hosoyama A."/>
            <person name="Uohara A."/>
            <person name="Ohji S."/>
            <person name="Ichikawa N."/>
        </authorList>
    </citation>
    <scope>NUCLEOTIDE SEQUENCE [LARGE SCALE GENOMIC DNA]</scope>
    <source>
        <strain evidence="3 4">NBRC 106135</strain>
    </source>
</reference>
<dbReference type="RefSeq" id="WP_147205908.1">
    <property type="nucleotide sequence ID" value="NZ_BJYT01000029.1"/>
</dbReference>
<evidence type="ECO:0000313" key="4">
    <source>
        <dbReference type="Proteomes" id="UP000321513"/>
    </source>
</evidence>
<feature type="coiled-coil region" evidence="1">
    <location>
        <begin position="106"/>
        <end position="133"/>
    </location>
</feature>
<proteinExistence type="predicted"/>
<dbReference type="Proteomes" id="UP000321513">
    <property type="component" value="Unassembled WGS sequence"/>
</dbReference>